<keyword evidence="2" id="KW-0560">Oxidoreductase</keyword>
<dbReference type="Pfam" id="PF01315">
    <property type="entry name" value="Ald_Xan_dh_C"/>
    <property type="match status" value="1"/>
</dbReference>
<keyword evidence="1" id="KW-0500">Molybdenum</keyword>
<dbReference type="RefSeq" id="WP_266124452.1">
    <property type="nucleotide sequence ID" value="NZ_JAJHNU010000001.1"/>
</dbReference>
<proteinExistence type="predicted"/>
<dbReference type="SUPFAM" id="SSF54665">
    <property type="entry name" value="CO dehydrogenase molybdoprotein N-domain-like"/>
    <property type="match status" value="1"/>
</dbReference>
<dbReference type="InterPro" id="IPR036856">
    <property type="entry name" value="Ald_Oxase/Xan_DH_a/b_sf"/>
</dbReference>
<dbReference type="PANTHER" id="PTHR11908:SF132">
    <property type="entry name" value="ALDEHYDE OXIDASE 1-RELATED"/>
    <property type="match status" value="1"/>
</dbReference>
<dbReference type="SUPFAM" id="SSF56003">
    <property type="entry name" value="Molybdenum cofactor-binding domain"/>
    <property type="match status" value="1"/>
</dbReference>
<organism evidence="4 5">
    <name type="scientific">Alcaligenes endophyticus</name>
    <dbReference type="NCBI Taxonomy" id="1929088"/>
    <lineage>
        <taxon>Bacteria</taxon>
        <taxon>Pseudomonadati</taxon>
        <taxon>Pseudomonadota</taxon>
        <taxon>Betaproteobacteria</taxon>
        <taxon>Burkholderiales</taxon>
        <taxon>Alcaligenaceae</taxon>
        <taxon>Alcaligenes</taxon>
    </lineage>
</organism>
<dbReference type="InterPro" id="IPR000674">
    <property type="entry name" value="Ald_Oxase/Xan_DH_a/b"/>
</dbReference>
<dbReference type="PANTHER" id="PTHR11908">
    <property type="entry name" value="XANTHINE DEHYDROGENASE"/>
    <property type="match status" value="1"/>
</dbReference>
<dbReference type="SMART" id="SM01008">
    <property type="entry name" value="Ald_Xan_dh_C"/>
    <property type="match status" value="1"/>
</dbReference>
<evidence type="ECO:0000313" key="4">
    <source>
        <dbReference type="EMBL" id="MDN4120738.1"/>
    </source>
</evidence>
<dbReference type="InterPro" id="IPR016208">
    <property type="entry name" value="Ald_Oxase/xanthine_DH-like"/>
</dbReference>
<accession>A0ABT8EHJ5</accession>
<sequence length="830" mass="90247">MSRPSFYLVDDAMDMTQDNLIANVADVTSEKTQTWDVSKPTTGIGDSVKRTEDERFVVGQGRYVDDHHFPGQLYARFVRSPYAHANIEGIDISYAIQLPGVVAVYTGHDMLADGVGSIPCGWLIHDAEGNPMAEPPHYPLAIDKVRHVGEPVAVVIAESLIEALDGVDAVDVQYEHLDAVVSTEEAVRPGAPQVWDHVPNNICCDWHLGDQVAVDAAFQMAKHVTRIELTNNRLVAAPMEPRAAIAIYSSSMQEMTLYTTSQNPHTIRSMLCNTVLKMPENKMRVISPDVGGGFGTKIFLYPEETTVSWASKQLGRPVRWTSDRSESFLTDAHGRDHRTVAELAMDAFGKFLGLRVKTLANVGAYLSSGATAIPTFYYAPLLSGVYRIPEIHCNVVVTFTNTNSVDAYRGAGRPEATYVLERLIDKAAREIGRDRVELRRQNFIQAHEFPYATPGGLVYDSGDHEATLRVALEKAGWNDFPARQRAARERGMYRGIGISTYVEIAGGSPSKVQGQLGSRGGRAESAQVRVHPSGAVTVFSGSHSHGQSHETTFAQLVCDRFGVSIEKVKIIQGDTDQVAFGRGTAASRSLVLGGSAIVKAMDKILCKGVRIAAHLMQVADDSVTFKKGVFHTDVGSRTVSFEEVARAAYTLHDYPIENVEPGLDEIAFYDPLNWTYPCGCHICELEIDPQTGVVELIQIVAVDDVGTVVNPMVVHGQLHGGLAQGIGQALYERCVYDDSGQLLTGSFQDYCMPRADDLPNFNIAIESTPCEHNPLNAKGCAEVGSVGIPPAIINAVLDALSDLNVETIQMPATALAIWTAIQEAKARGKA</sequence>
<evidence type="ECO:0000259" key="3">
    <source>
        <dbReference type="SMART" id="SM01008"/>
    </source>
</evidence>
<dbReference type="Pfam" id="PF20256">
    <property type="entry name" value="MoCoBD_2"/>
    <property type="match status" value="1"/>
</dbReference>
<evidence type="ECO:0000313" key="5">
    <source>
        <dbReference type="Proteomes" id="UP001168613"/>
    </source>
</evidence>
<reference evidence="4" key="1">
    <citation type="submission" date="2021-11" db="EMBL/GenBank/DDBJ databases">
        <title>Draft genome sequence of Alcaligenes endophyticus type strain CCUG 75668T.</title>
        <authorList>
            <person name="Salva-Serra F."/>
            <person name="Duran R.E."/>
            <person name="Seeger M."/>
            <person name="Moore E.R.B."/>
            <person name="Jaen-Luchoro D."/>
        </authorList>
    </citation>
    <scope>NUCLEOTIDE SEQUENCE</scope>
    <source>
        <strain evidence="4">CCUG 75668</strain>
    </source>
</reference>
<name>A0ABT8EHJ5_9BURK</name>
<keyword evidence="5" id="KW-1185">Reference proteome</keyword>
<dbReference type="InterPro" id="IPR046867">
    <property type="entry name" value="AldOxase/xan_DH_MoCoBD2"/>
</dbReference>
<dbReference type="InterPro" id="IPR037165">
    <property type="entry name" value="AldOxase/xan_DH_Mopterin-bd_sf"/>
</dbReference>
<evidence type="ECO:0000256" key="1">
    <source>
        <dbReference type="ARBA" id="ARBA00022505"/>
    </source>
</evidence>
<gene>
    <name evidence="4" type="ORF">LMS43_05510</name>
</gene>
<dbReference type="InterPro" id="IPR008274">
    <property type="entry name" value="AldOxase/xan_DH_MoCoBD1"/>
</dbReference>
<dbReference type="Gene3D" id="3.90.1170.50">
    <property type="entry name" value="Aldehyde oxidase/xanthine dehydrogenase, a/b hammerhead"/>
    <property type="match status" value="1"/>
</dbReference>
<feature type="domain" description="Aldehyde oxidase/xanthine dehydrogenase a/b hammerhead" evidence="3">
    <location>
        <begin position="58"/>
        <end position="178"/>
    </location>
</feature>
<dbReference type="Gene3D" id="3.30.365.10">
    <property type="entry name" value="Aldehyde oxidase/xanthine dehydrogenase, molybdopterin binding domain"/>
    <property type="match status" value="4"/>
</dbReference>
<dbReference type="EMBL" id="JAJHNU010000001">
    <property type="protein sequence ID" value="MDN4120738.1"/>
    <property type="molecule type" value="Genomic_DNA"/>
</dbReference>
<protein>
    <submittedName>
        <fullName evidence="4">Xanthine dehydrogenase family protein molybdopterin-binding subunit</fullName>
    </submittedName>
</protein>
<dbReference type="Pfam" id="PF02738">
    <property type="entry name" value="MoCoBD_1"/>
    <property type="match status" value="1"/>
</dbReference>
<dbReference type="Proteomes" id="UP001168613">
    <property type="component" value="Unassembled WGS sequence"/>
</dbReference>
<evidence type="ECO:0000256" key="2">
    <source>
        <dbReference type="ARBA" id="ARBA00023002"/>
    </source>
</evidence>
<comment type="caution">
    <text evidence="4">The sequence shown here is derived from an EMBL/GenBank/DDBJ whole genome shotgun (WGS) entry which is preliminary data.</text>
</comment>